<accession>A0A160THG3</accession>
<dbReference type="EMBL" id="CZQE01000081">
    <property type="protein sequence ID" value="CUS43741.1"/>
    <property type="molecule type" value="Genomic_DNA"/>
</dbReference>
<dbReference type="AlphaFoldDB" id="A0A160THG3"/>
<sequence>MAFVSKSVSVICRHEINTRFGQLKAETTFACGFASKFKILDEKIDI</sequence>
<proteinExistence type="predicted"/>
<protein>
    <submittedName>
        <fullName evidence="1">Uncharacterized protein</fullName>
    </submittedName>
</protein>
<reference evidence="1" key="1">
    <citation type="submission" date="2015-10" db="EMBL/GenBank/DDBJ databases">
        <authorList>
            <person name="Gilbert D.G."/>
        </authorList>
    </citation>
    <scope>NUCLEOTIDE SEQUENCE</scope>
</reference>
<evidence type="ECO:0000313" key="1">
    <source>
        <dbReference type="EMBL" id="CUS43741.1"/>
    </source>
</evidence>
<name>A0A160THG3_9ZZZZ</name>
<gene>
    <name evidence="1" type="ORF">MGWOODY_Smn2959</name>
</gene>
<organism evidence="1">
    <name type="scientific">hydrothermal vent metagenome</name>
    <dbReference type="NCBI Taxonomy" id="652676"/>
    <lineage>
        <taxon>unclassified sequences</taxon>
        <taxon>metagenomes</taxon>
        <taxon>ecological metagenomes</taxon>
    </lineage>
</organism>